<protein>
    <submittedName>
        <fullName evidence="5">Tellurite resistance protein TehB/Methyltransferase domain containing protein, putative</fullName>
    </submittedName>
</protein>
<sequence length="267" mass="30613">MSLRTIDVRDKAKYDTLHVDGSFSFPWNRIQYECGALPARSCELEVIFDDDVQINEVEIYLSRLCYRSLSFRHFDRVDSSKKSSAYFNGFCWNPNPFLERIIDRIEEHGIGSVLDVGCGSGRDMLYLAARGWLSVGLDNRSSLLTNCQHLCLKYNLLCRVTVCRIDIRQGVPFRRGTFDVVNICRFIHRESLPSVLSLLKVGGHLVYSHFLEGCEHTPVGHPKTSDGYFYRKELEQMLTANGFVILIQEETTLSDTRPFVNILAEKL</sequence>
<gene>
    <name evidence="5" type="ORF">ADEAN_000339900</name>
</gene>
<dbReference type="SUPFAM" id="SSF52821">
    <property type="entry name" value="Rhodanese/Cell cycle control phosphatase"/>
    <property type="match status" value="1"/>
</dbReference>
<dbReference type="InterPro" id="IPR041698">
    <property type="entry name" value="Methyltransf_25"/>
</dbReference>
<evidence type="ECO:0000256" key="2">
    <source>
        <dbReference type="ARBA" id="ARBA00022679"/>
    </source>
</evidence>
<keyword evidence="2 5" id="KW-0808">Transferase</keyword>
<proteinExistence type="predicted"/>
<dbReference type="InterPro" id="IPR029063">
    <property type="entry name" value="SAM-dependent_MTases_sf"/>
</dbReference>
<dbReference type="SUPFAM" id="SSF53335">
    <property type="entry name" value="S-adenosyl-L-methionine-dependent methyltransferases"/>
    <property type="match status" value="1"/>
</dbReference>
<reference evidence="5 6" key="1">
    <citation type="submission" date="2020-08" db="EMBL/GenBank/DDBJ databases">
        <authorList>
            <person name="Newling K."/>
            <person name="Davey J."/>
            <person name="Forrester S."/>
        </authorList>
    </citation>
    <scope>NUCLEOTIDE SEQUENCE [LARGE SCALE GENOMIC DNA]</scope>
    <source>
        <strain evidence="6">Crithidia deanei Carvalho (ATCC PRA-265)</strain>
    </source>
</reference>
<keyword evidence="6" id="KW-1185">Reference proteome</keyword>
<dbReference type="GO" id="GO:0005739">
    <property type="term" value="C:mitochondrion"/>
    <property type="evidence" value="ECO:0007669"/>
    <property type="project" value="TreeGrafter"/>
</dbReference>
<name>S9UX39_9TRYP</name>
<feature type="domain" description="Methyltransferase" evidence="4">
    <location>
        <begin position="113"/>
        <end position="196"/>
    </location>
</feature>
<evidence type="ECO:0000256" key="1">
    <source>
        <dbReference type="ARBA" id="ARBA00022603"/>
    </source>
</evidence>
<dbReference type="InterPro" id="IPR036873">
    <property type="entry name" value="Rhodanese-like_dom_sf"/>
</dbReference>
<evidence type="ECO:0000256" key="3">
    <source>
        <dbReference type="ARBA" id="ARBA00022691"/>
    </source>
</evidence>
<dbReference type="Pfam" id="PF13649">
    <property type="entry name" value="Methyltransf_25"/>
    <property type="match status" value="1"/>
</dbReference>
<evidence type="ECO:0000259" key="4">
    <source>
        <dbReference type="Pfam" id="PF13649"/>
    </source>
</evidence>
<organism evidence="5 6">
    <name type="scientific">Angomonas deanei</name>
    <dbReference type="NCBI Taxonomy" id="59799"/>
    <lineage>
        <taxon>Eukaryota</taxon>
        <taxon>Discoba</taxon>
        <taxon>Euglenozoa</taxon>
        <taxon>Kinetoplastea</taxon>
        <taxon>Metakinetoplastina</taxon>
        <taxon>Trypanosomatida</taxon>
        <taxon>Trypanosomatidae</taxon>
        <taxon>Strigomonadinae</taxon>
        <taxon>Angomonas</taxon>
    </lineage>
</organism>
<dbReference type="OrthoDB" id="74240at2759"/>
<dbReference type="GO" id="GO:0010420">
    <property type="term" value="F:polyprenyldihydroxybenzoate methyltransferase activity"/>
    <property type="evidence" value="ECO:0007669"/>
    <property type="project" value="TreeGrafter"/>
</dbReference>
<dbReference type="VEuPathDB" id="TriTrypDB:ADEAN_000339900"/>
<keyword evidence="3" id="KW-0949">S-adenosyl-L-methionine</keyword>
<evidence type="ECO:0000313" key="6">
    <source>
        <dbReference type="Proteomes" id="UP000515908"/>
    </source>
</evidence>
<dbReference type="AlphaFoldDB" id="S9UX39"/>
<accession>S9UX39</accession>
<keyword evidence="1 5" id="KW-0489">Methyltransferase</keyword>
<dbReference type="PANTHER" id="PTHR43464">
    <property type="entry name" value="METHYLTRANSFERASE"/>
    <property type="match status" value="1"/>
</dbReference>
<dbReference type="Proteomes" id="UP000515908">
    <property type="component" value="Chromosome 06"/>
</dbReference>
<dbReference type="CDD" id="cd02440">
    <property type="entry name" value="AdoMet_MTases"/>
    <property type="match status" value="1"/>
</dbReference>
<evidence type="ECO:0000313" key="5">
    <source>
        <dbReference type="EMBL" id="CAD2215941.1"/>
    </source>
</evidence>
<dbReference type="Gene3D" id="3.40.50.150">
    <property type="entry name" value="Vaccinia Virus protein VP39"/>
    <property type="match status" value="1"/>
</dbReference>
<dbReference type="PANTHER" id="PTHR43464:SF19">
    <property type="entry name" value="UBIQUINONE BIOSYNTHESIS O-METHYLTRANSFERASE, MITOCHONDRIAL"/>
    <property type="match status" value="1"/>
</dbReference>
<dbReference type="EMBL" id="LR877150">
    <property type="protein sequence ID" value="CAD2215941.1"/>
    <property type="molecule type" value="Genomic_DNA"/>
</dbReference>
<dbReference type="GO" id="GO:0032259">
    <property type="term" value="P:methylation"/>
    <property type="evidence" value="ECO:0007669"/>
    <property type="project" value="UniProtKB-KW"/>
</dbReference>